<feature type="compositionally biased region" description="Low complexity" evidence="1">
    <location>
        <begin position="89"/>
        <end position="100"/>
    </location>
</feature>
<proteinExistence type="predicted"/>
<feature type="region of interest" description="Disordered" evidence="1">
    <location>
        <begin position="76"/>
        <end position="171"/>
    </location>
</feature>
<sequence>MRRVERHGGRIPPRRNGGSCSGGFGPHYELRGRGNHDDSDFGWVIISSPRHPRPKNAGTHSVYTNVLAFWPERAGARGRGRDGAHEPAGVSVGSGRSLGRAYTLDRSGGAEETEETGSRSEGASQLAHTSPLERPREASEYSGSCQGPPAASSPDTAGDSRHDTIRSSPSAGELANKLLKDPSLVSSLCRTLQVEGIHNGNHATACVCVTQKPTNLFHVRPTFSPGQVTRPCWYALAHASIRSLYKKMFLPCHKIISYSFRRCSLDSSNPYWIPRNPTTSL</sequence>
<gene>
    <name evidence="2" type="ORF">ALC62_00358</name>
</gene>
<dbReference type="Proteomes" id="UP000078542">
    <property type="component" value="Unassembled WGS sequence"/>
</dbReference>
<keyword evidence="3" id="KW-1185">Reference proteome</keyword>
<organism evidence="2 3">
    <name type="scientific">Cyphomyrmex costatus</name>
    <dbReference type="NCBI Taxonomy" id="456900"/>
    <lineage>
        <taxon>Eukaryota</taxon>
        <taxon>Metazoa</taxon>
        <taxon>Ecdysozoa</taxon>
        <taxon>Arthropoda</taxon>
        <taxon>Hexapoda</taxon>
        <taxon>Insecta</taxon>
        <taxon>Pterygota</taxon>
        <taxon>Neoptera</taxon>
        <taxon>Endopterygota</taxon>
        <taxon>Hymenoptera</taxon>
        <taxon>Apocrita</taxon>
        <taxon>Aculeata</taxon>
        <taxon>Formicoidea</taxon>
        <taxon>Formicidae</taxon>
        <taxon>Myrmicinae</taxon>
        <taxon>Cyphomyrmex</taxon>
    </lineage>
</organism>
<accession>A0A195D755</accession>
<name>A0A195D755_9HYME</name>
<reference evidence="2 3" key="1">
    <citation type="submission" date="2016-03" db="EMBL/GenBank/DDBJ databases">
        <title>Cyphomyrmex costatus WGS genome.</title>
        <authorList>
            <person name="Nygaard S."/>
            <person name="Hu H."/>
            <person name="Boomsma J."/>
            <person name="Zhang G."/>
        </authorList>
    </citation>
    <scope>NUCLEOTIDE SEQUENCE [LARGE SCALE GENOMIC DNA]</scope>
    <source>
        <strain evidence="2">MS0001</strain>
        <tissue evidence="2">Whole body</tissue>
    </source>
</reference>
<protein>
    <submittedName>
        <fullName evidence="2">Uncharacterized protein</fullName>
    </submittedName>
</protein>
<dbReference type="EMBL" id="KQ976750">
    <property type="protein sequence ID" value="KYN08687.1"/>
    <property type="molecule type" value="Genomic_DNA"/>
</dbReference>
<evidence type="ECO:0000313" key="2">
    <source>
        <dbReference type="EMBL" id="KYN08687.1"/>
    </source>
</evidence>
<dbReference type="AlphaFoldDB" id="A0A195D755"/>
<feature type="region of interest" description="Disordered" evidence="1">
    <location>
        <begin position="1"/>
        <end position="32"/>
    </location>
</feature>
<evidence type="ECO:0000313" key="3">
    <source>
        <dbReference type="Proteomes" id="UP000078542"/>
    </source>
</evidence>
<evidence type="ECO:0000256" key="1">
    <source>
        <dbReference type="SAM" id="MobiDB-lite"/>
    </source>
</evidence>